<reference evidence="2 3" key="1">
    <citation type="journal article" date="2014" name="BMC Genomics">
        <title>Genome and secretome analysis of the hemibiotrophic fungal pathogen, Moniliophthora roreri, which causes frosty pod rot disease of cacao: mechanisms of the biotrophic and necrotrophic phases.</title>
        <authorList>
            <person name="Meinhardt L.W."/>
            <person name="Costa G.G.L."/>
            <person name="Thomazella D.P.T."/>
            <person name="Teixeira P.J.P.L."/>
            <person name="Carazzolle M.F."/>
            <person name="Schuster S.C."/>
            <person name="Carlson J.E."/>
            <person name="Guiltinan M.J."/>
            <person name="Mieczkowski P."/>
            <person name="Farmer A."/>
            <person name="Ramaraj T."/>
            <person name="Crozier J."/>
            <person name="Davis R.E."/>
            <person name="Shao J."/>
            <person name="Melnick R.L."/>
            <person name="Pereira G.A.G."/>
            <person name="Bailey B.A."/>
        </authorList>
    </citation>
    <scope>NUCLEOTIDE SEQUENCE [LARGE SCALE GENOMIC DNA]</scope>
    <source>
        <strain evidence="2 3">MCA 2997</strain>
    </source>
</reference>
<dbReference type="AlphaFoldDB" id="V2W7K0"/>
<organism evidence="2 3">
    <name type="scientific">Moniliophthora roreri (strain MCA 2997)</name>
    <name type="common">Cocoa frosty pod rot fungus</name>
    <name type="synonym">Crinipellis roreri</name>
    <dbReference type="NCBI Taxonomy" id="1381753"/>
    <lineage>
        <taxon>Eukaryota</taxon>
        <taxon>Fungi</taxon>
        <taxon>Dikarya</taxon>
        <taxon>Basidiomycota</taxon>
        <taxon>Agaricomycotina</taxon>
        <taxon>Agaricomycetes</taxon>
        <taxon>Agaricomycetidae</taxon>
        <taxon>Agaricales</taxon>
        <taxon>Marasmiineae</taxon>
        <taxon>Marasmiaceae</taxon>
        <taxon>Moniliophthora</taxon>
    </lineage>
</organism>
<name>V2W7K0_MONRO</name>
<accession>V2W7K0</accession>
<proteinExistence type="predicted"/>
<protein>
    <submittedName>
        <fullName evidence="2">Uncharacterized protein</fullName>
    </submittedName>
</protein>
<dbReference type="KEGG" id="mrr:Moror_5627"/>
<feature type="compositionally biased region" description="Basic and acidic residues" evidence="1">
    <location>
        <begin position="116"/>
        <end position="126"/>
    </location>
</feature>
<keyword evidence="3" id="KW-1185">Reference proteome</keyword>
<evidence type="ECO:0000256" key="1">
    <source>
        <dbReference type="SAM" id="MobiDB-lite"/>
    </source>
</evidence>
<dbReference type="Proteomes" id="UP000017559">
    <property type="component" value="Unassembled WGS sequence"/>
</dbReference>
<dbReference type="EMBL" id="AWSO01001801">
    <property type="protein sequence ID" value="ESK82788.1"/>
    <property type="molecule type" value="Genomic_DNA"/>
</dbReference>
<feature type="compositionally biased region" description="Pro residues" evidence="1">
    <location>
        <begin position="96"/>
        <end position="110"/>
    </location>
</feature>
<comment type="caution">
    <text evidence="2">The sequence shown here is derived from an EMBL/GenBank/DDBJ whole genome shotgun (WGS) entry which is preliminary data.</text>
</comment>
<feature type="compositionally biased region" description="Basic residues" evidence="1">
    <location>
        <begin position="9"/>
        <end position="18"/>
    </location>
</feature>
<sequence length="171" mass="18691">MYSRENRRSSSKHKHKHSVAPTHDAVAPQSSLGCFSSVLSKSRSFSSLRKVVAPPQIQPPLPPPVPTMRTPPNAAVSRPPPLKNIPKTSYVEQPIMSPPPSLDTFRPPPTSGYTRPKAEPRVHVPKDPYTNGPVSKQGGGYFVGPPPPPAPSESSNVYMRSLPSPHSRRRR</sequence>
<feature type="region of interest" description="Disordered" evidence="1">
    <location>
        <begin position="1"/>
        <end position="30"/>
    </location>
</feature>
<feature type="compositionally biased region" description="Pro residues" evidence="1">
    <location>
        <begin position="56"/>
        <end position="66"/>
    </location>
</feature>
<gene>
    <name evidence="2" type="ORF">Moror_5627</name>
</gene>
<feature type="compositionally biased region" description="Low complexity" evidence="1">
    <location>
        <begin position="45"/>
        <end position="55"/>
    </location>
</feature>
<evidence type="ECO:0000313" key="3">
    <source>
        <dbReference type="Proteomes" id="UP000017559"/>
    </source>
</evidence>
<evidence type="ECO:0000313" key="2">
    <source>
        <dbReference type="EMBL" id="ESK82788.1"/>
    </source>
</evidence>
<dbReference type="HOGENOM" id="CLU_1563266_0_0_1"/>
<feature type="region of interest" description="Disordered" evidence="1">
    <location>
        <begin position="45"/>
        <end position="171"/>
    </location>
</feature>